<dbReference type="EMBL" id="CP039345">
    <property type="protein sequence ID" value="QCD78511.1"/>
    <property type="molecule type" value="Genomic_DNA"/>
</dbReference>
<evidence type="ECO:0000256" key="1">
    <source>
        <dbReference type="SAM" id="MobiDB-lite"/>
    </source>
</evidence>
<gene>
    <name evidence="2" type="ORF">DEO72_LG1g2145</name>
</gene>
<name>A0A4D6KVL7_VIGUN</name>
<proteinExistence type="predicted"/>
<evidence type="ECO:0000313" key="2">
    <source>
        <dbReference type="EMBL" id="QCD78511.1"/>
    </source>
</evidence>
<reference evidence="2 3" key="1">
    <citation type="submission" date="2019-04" db="EMBL/GenBank/DDBJ databases">
        <title>An improved genome assembly and genetic linkage map for asparagus bean, Vigna unguiculata ssp. sesquipedialis.</title>
        <authorList>
            <person name="Xia Q."/>
            <person name="Zhang R."/>
            <person name="Dong Y."/>
        </authorList>
    </citation>
    <scope>NUCLEOTIDE SEQUENCE [LARGE SCALE GENOMIC DNA]</scope>
    <source>
        <tissue evidence="2">Leaf</tissue>
    </source>
</reference>
<keyword evidence="3" id="KW-1185">Reference proteome</keyword>
<feature type="region of interest" description="Disordered" evidence="1">
    <location>
        <begin position="17"/>
        <end position="41"/>
    </location>
</feature>
<evidence type="ECO:0000313" key="3">
    <source>
        <dbReference type="Proteomes" id="UP000501690"/>
    </source>
</evidence>
<feature type="compositionally biased region" description="Polar residues" evidence="1">
    <location>
        <begin position="76"/>
        <end position="85"/>
    </location>
</feature>
<dbReference type="Proteomes" id="UP000501690">
    <property type="component" value="Linkage Group LG1"/>
</dbReference>
<feature type="region of interest" description="Disordered" evidence="1">
    <location>
        <begin position="63"/>
        <end position="85"/>
    </location>
</feature>
<organism evidence="2 3">
    <name type="scientific">Vigna unguiculata</name>
    <name type="common">Cowpea</name>
    <dbReference type="NCBI Taxonomy" id="3917"/>
    <lineage>
        <taxon>Eukaryota</taxon>
        <taxon>Viridiplantae</taxon>
        <taxon>Streptophyta</taxon>
        <taxon>Embryophyta</taxon>
        <taxon>Tracheophyta</taxon>
        <taxon>Spermatophyta</taxon>
        <taxon>Magnoliopsida</taxon>
        <taxon>eudicotyledons</taxon>
        <taxon>Gunneridae</taxon>
        <taxon>Pentapetalae</taxon>
        <taxon>rosids</taxon>
        <taxon>fabids</taxon>
        <taxon>Fabales</taxon>
        <taxon>Fabaceae</taxon>
        <taxon>Papilionoideae</taxon>
        <taxon>50 kb inversion clade</taxon>
        <taxon>NPAAA clade</taxon>
        <taxon>indigoferoid/millettioid clade</taxon>
        <taxon>Phaseoleae</taxon>
        <taxon>Vigna</taxon>
    </lineage>
</organism>
<accession>A0A4D6KVL7</accession>
<dbReference type="AlphaFoldDB" id="A0A4D6KVL7"/>
<protein>
    <submittedName>
        <fullName evidence="2">Uncharacterized protein</fullName>
    </submittedName>
</protein>
<feature type="compositionally biased region" description="Basic residues" evidence="1">
    <location>
        <begin position="26"/>
        <end position="41"/>
    </location>
</feature>
<sequence>MAVATLAANLVRVQSSAVTNTTTPIRSRRQPLRSSSRCHRHHSSHCEHHHVCTISAAATATTATLSATTAPRVSEPAQTTSSASP</sequence>